<dbReference type="GO" id="GO:0008168">
    <property type="term" value="F:methyltransferase activity"/>
    <property type="evidence" value="ECO:0007669"/>
    <property type="project" value="UniProtKB-KW"/>
</dbReference>
<dbReference type="EC" id="2.1.1.86" evidence="2"/>
<dbReference type="Pfam" id="PF04208">
    <property type="entry name" value="MtrA"/>
    <property type="match status" value="1"/>
</dbReference>
<gene>
    <name evidence="2" type="ORF">ASZ90_013664</name>
</gene>
<reference evidence="2" key="1">
    <citation type="journal article" date="2015" name="Proc. Natl. Acad. Sci. U.S.A.">
        <title>Networks of energetic and metabolic interactions define dynamics in microbial communities.</title>
        <authorList>
            <person name="Embree M."/>
            <person name="Liu J.K."/>
            <person name="Al-Bassam M.M."/>
            <person name="Zengler K."/>
        </authorList>
    </citation>
    <scope>NUCLEOTIDE SEQUENCE</scope>
</reference>
<keyword evidence="1 2" id="KW-0808">Transferase</keyword>
<comment type="caution">
    <text evidence="2">The sequence shown here is derived from an EMBL/GenBank/DDBJ whole genome shotgun (WGS) entry which is preliminary data.</text>
</comment>
<dbReference type="EMBL" id="LNQE01001485">
    <property type="protein sequence ID" value="KUG16654.1"/>
    <property type="molecule type" value="Genomic_DNA"/>
</dbReference>
<name>A0A0W8F799_9ZZZZ</name>
<dbReference type="NCBIfam" id="NF002126">
    <property type="entry name" value="PRK00964.1-4"/>
    <property type="match status" value="1"/>
</dbReference>
<dbReference type="InterPro" id="IPR030688">
    <property type="entry name" value="MeTrfase_MtrA/MtxA"/>
</dbReference>
<organism evidence="2">
    <name type="scientific">hydrocarbon metagenome</name>
    <dbReference type="NCBI Taxonomy" id="938273"/>
    <lineage>
        <taxon>unclassified sequences</taxon>
        <taxon>metagenomes</taxon>
        <taxon>ecological metagenomes</taxon>
    </lineage>
</organism>
<dbReference type="GO" id="GO:0032259">
    <property type="term" value="P:methylation"/>
    <property type="evidence" value="ECO:0007669"/>
    <property type="project" value="UniProtKB-KW"/>
</dbReference>
<accession>A0A0W8F799</accession>
<proteinExistence type="predicted"/>
<dbReference type="AlphaFoldDB" id="A0A0W8F799"/>
<evidence type="ECO:0000313" key="2">
    <source>
        <dbReference type="EMBL" id="KUG16654.1"/>
    </source>
</evidence>
<evidence type="ECO:0000256" key="1">
    <source>
        <dbReference type="ARBA" id="ARBA00022679"/>
    </source>
</evidence>
<protein>
    <submittedName>
        <fullName evidence="2">N5-methyltetrahydromethanopterin:coenzyme m methyltransferase subunit a</fullName>
        <ecNumber evidence="2">2.1.1.86</ecNumber>
    </submittedName>
</protein>
<keyword evidence="2" id="KW-0489">Methyltransferase</keyword>
<sequence length="206" mass="22625">MAEECKKIECDYANQGYLDPWPPVRGEYRLGDPRAGVAVVTLASVFNPRGTAISGPCKTENLGLEKIVANVISNSNIRFLIVCGVESKGHLPGNTLLALHKNGIDEKGRIIGSKGAIPFIQNLSVQAVERFQRQVELIDRIGLEDMKEIERLVSQYNHLAMPFPEEPYQVIKRKAARQEMLSGDSDLTFGAGVSMDTAIWLVASEG</sequence>